<dbReference type="EMBL" id="JAPDRN010000011">
    <property type="protein sequence ID" value="KAJ9641696.1"/>
    <property type="molecule type" value="Genomic_DNA"/>
</dbReference>
<sequence>MVLSRPSVPFAYIRGGTSKALFFHEKDIPAPGPKRDVFLRRVMGSPDPLQIDGMGGSHIVTSKIAIIRPSEREEADVDYTFAQVGIGNDYIGYTGNCGNISAGVGPFAIDEGLVKQKRPGVSPDPGDVQTQQVRIYNTGTKKVLISHVPTDPETGLFPESGKFAIDGVPGTAAPILMDYSNVRRHQFPVFLFHARLVNECKNELQVIGAALNKGVIPTQHVTVECEIRGKRISYTICDVANIIAFARAQDLGIVGNEPPSTLDKDTALIARIKEVRGKAAQAVGMCEDWQLVDEQSPMLPMVALVSPATSPECDVQSRLFLDNKCHTSMAGTGAICTAACSRITGSVVNAVMAKVNLEEKSTFRIQHPLGMMPIVVKTSPSQDQGSTPTFESLSFIRTARRIMDGRLYVPSDVLDCV</sequence>
<accession>A0AA38YAM9</accession>
<name>A0AA38YAM9_9EURO</name>
<evidence type="ECO:0000256" key="2">
    <source>
        <dbReference type="ARBA" id="ARBA00023235"/>
    </source>
</evidence>
<evidence type="ECO:0000313" key="3">
    <source>
        <dbReference type="EMBL" id="KAJ9641696.1"/>
    </source>
</evidence>
<comment type="caution">
    <text evidence="3">The sequence shown here is derived from an EMBL/GenBank/DDBJ whole genome shotgun (WGS) entry which is preliminary data.</text>
</comment>
<dbReference type="GO" id="GO:0016853">
    <property type="term" value="F:isomerase activity"/>
    <property type="evidence" value="ECO:0007669"/>
    <property type="project" value="UniProtKB-KW"/>
</dbReference>
<dbReference type="Proteomes" id="UP001172681">
    <property type="component" value="Unassembled WGS sequence"/>
</dbReference>
<comment type="similarity">
    <text evidence="1">Belongs to the PrpF family.</text>
</comment>
<keyword evidence="4" id="KW-1185">Reference proteome</keyword>
<organism evidence="3 4">
    <name type="scientific">Knufia peltigerae</name>
    <dbReference type="NCBI Taxonomy" id="1002370"/>
    <lineage>
        <taxon>Eukaryota</taxon>
        <taxon>Fungi</taxon>
        <taxon>Dikarya</taxon>
        <taxon>Ascomycota</taxon>
        <taxon>Pezizomycotina</taxon>
        <taxon>Eurotiomycetes</taxon>
        <taxon>Chaetothyriomycetidae</taxon>
        <taxon>Chaetothyriales</taxon>
        <taxon>Trichomeriaceae</taxon>
        <taxon>Knufia</taxon>
    </lineage>
</organism>
<keyword evidence="2" id="KW-0413">Isomerase</keyword>
<dbReference type="PANTHER" id="PTHR43709">
    <property type="entry name" value="ACONITATE ISOMERASE-RELATED"/>
    <property type="match status" value="1"/>
</dbReference>
<dbReference type="SUPFAM" id="SSF54506">
    <property type="entry name" value="Diaminopimelate epimerase-like"/>
    <property type="match status" value="2"/>
</dbReference>
<reference evidence="3" key="1">
    <citation type="submission" date="2022-10" db="EMBL/GenBank/DDBJ databases">
        <title>Culturing micro-colonial fungi from biological soil crusts in the Mojave desert and describing Neophaeococcomyces mojavensis, and introducing the new genera and species Taxawa tesnikishii.</title>
        <authorList>
            <person name="Kurbessoian T."/>
            <person name="Stajich J.E."/>
        </authorList>
    </citation>
    <scope>NUCLEOTIDE SEQUENCE</scope>
    <source>
        <strain evidence="3">TK_35</strain>
    </source>
</reference>
<dbReference type="Gene3D" id="3.10.310.10">
    <property type="entry name" value="Diaminopimelate Epimerase, Chain A, domain 1"/>
    <property type="match status" value="2"/>
</dbReference>
<dbReference type="AlphaFoldDB" id="A0AA38YAM9"/>
<gene>
    <name evidence="3" type="ORF">H2204_002758</name>
</gene>
<dbReference type="PANTHER" id="PTHR43709:SF2">
    <property type="entry name" value="DUF453 DOMAIN PROTEIN (AFU_ORTHOLOGUE AFUA_6G00360)"/>
    <property type="match status" value="1"/>
</dbReference>
<evidence type="ECO:0008006" key="5">
    <source>
        <dbReference type="Google" id="ProtNLM"/>
    </source>
</evidence>
<dbReference type="InterPro" id="IPR007400">
    <property type="entry name" value="PrpF-like"/>
</dbReference>
<proteinExistence type="inferred from homology"/>
<dbReference type="Pfam" id="PF04303">
    <property type="entry name" value="PrpF"/>
    <property type="match status" value="2"/>
</dbReference>
<evidence type="ECO:0000256" key="1">
    <source>
        <dbReference type="ARBA" id="ARBA00007673"/>
    </source>
</evidence>
<protein>
    <recommendedName>
        <fullName evidence="5">PrpF protein</fullName>
    </recommendedName>
</protein>
<evidence type="ECO:0000313" key="4">
    <source>
        <dbReference type="Proteomes" id="UP001172681"/>
    </source>
</evidence>